<gene>
    <name evidence="3" type="ORF">FIL88_14585</name>
</gene>
<evidence type="ECO:0000313" key="4">
    <source>
        <dbReference type="Proteomes" id="UP000315816"/>
    </source>
</evidence>
<organism evidence="3 4">
    <name type="scientific">Aliiroseovarius halocynthiae</name>
    <dbReference type="NCBI Taxonomy" id="985055"/>
    <lineage>
        <taxon>Bacteria</taxon>
        <taxon>Pseudomonadati</taxon>
        <taxon>Pseudomonadota</taxon>
        <taxon>Alphaproteobacteria</taxon>
        <taxon>Rhodobacterales</taxon>
        <taxon>Paracoccaceae</taxon>
        <taxon>Aliiroseovarius</taxon>
    </lineage>
</organism>
<feature type="signal peptide" evidence="1">
    <location>
        <begin position="1"/>
        <end position="21"/>
    </location>
</feature>
<dbReference type="InterPro" id="IPR032710">
    <property type="entry name" value="NTF2-like_dom_sf"/>
</dbReference>
<protein>
    <submittedName>
        <fullName evidence="3">DUF4440 domain-containing protein</fullName>
    </submittedName>
</protein>
<feature type="chain" id="PRO_5021942267" evidence="1">
    <location>
        <begin position="22"/>
        <end position="159"/>
    </location>
</feature>
<dbReference type="Gene3D" id="3.10.450.50">
    <property type="match status" value="1"/>
</dbReference>
<feature type="domain" description="DUF4440" evidence="2">
    <location>
        <begin position="37"/>
        <end position="143"/>
    </location>
</feature>
<reference evidence="3 4" key="1">
    <citation type="submission" date="2019-06" db="EMBL/GenBank/DDBJ databases">
        <title>A novel species of marine bacteria.</title>
        <authorList>
            <person name="Wang Y."/>
        </authorList>
    </citation>
    <scope>NUCLEOTIDE SEQUENCE [LARGE SCALE GENOMIC DNA]</scope>
    <source>
        <strain evidence="3 4">MA1-10</strain>
    </source>
</reference>
<keyword evidence="1" id="KW-0732">Signal</keyword>
<evidence type="ECO:0000313" key="3">
    <source>
        <dbReference type="EMBL" id="TQV66271.1"/>
    </source>
</evidence>
<name>A0A545SMT7_9RHOB</name>
<dbReference type="SUPFAM" id="SSF54427">
    <property type="entry name" value="NTF2-like"/>
    <property type="match status" value="1"/>
</dbReference>
<dbReference type="InterPro" id="IPR027843">
    <property type="entry name" value="DUF4440"/>
</dbReference>
<dbReference type="OrthoDB" id="1633822at2"/>
<evidence type="ECO:0000256" key="1">
    <source>
        <dbReference type="SAM" id="SignalP"/>
    </source>
</evidence>
<evidence type="ECO:0000259" key="2">
    <source>
        <dbReference type="Pfam" id="PF14534"/>
    </source>
</evidence>
<dbReference type="AlphaFoldDB" id="A0A545SMT7"/>
<accession>A0A545SMT7</accession>
<comment type="caution">
    <text evidence="3">The sequence shown here is derived from an EMBL/GenBank/DDBJ whole genome shotgun (WGS) entry which is preliminary data.</text>
</comment>
<keyword evidence="4" id="KW-1185">Reference proteome</keyword>
<dbReference type="Pfam" id="PF14534">
    <property type="entry name" value="DUF4440"/>
    <property type="match status" value="1"/>
</dbReference>
<dbReference type="Proteomes" id="UP000315816">
    <property type="component" value="Unassembled WGS sequence"/>
</dbReference>
<proteinExistence type="predicted"/>
<dbReference type="EMBL" id="VICH01000011">
    <property type="protein sequence ID" value="TQV66271.1"/>
    <property type="molecule type" value="Genomic_DNA"/>
</dbReference>
<sequence>MKHAAAWLMTLALVTPNPSNAEDHNMTLDQTNALLAVETMTEAFQNKDIATVMSAYEPGATVVFDPDAPISDAAQLEEMFRNMSMINPVFDYAQGHDVIVRGDIAMHIAPWTMTGVTPDGQTIAQSGLSVAILRRQLDGSWKMVIDNPHGGRLLQMASQ</sequence>